<dbReference type="InterPro" id="IPR002104">
    <property type="entry name" value="Integrase_catalytic"/>
</dbReference>
<dbReference type="PANTHER" id="PTHR30629">
    <property type="entry name" value="PROPHAGE INTEGRASE"/>
    <property type="match status" value="1"/>
</dbReference>
<evidence type="ECO:0000256" key="4">
    <source>
        <dbReference type="ARBA" id="ARBA00023172"/>
    </source>
</evidence>
<evidence type="ECO:0000256" key="5">
    <source>
        <dbReference type="PROSITE-ProRule" id="PRU01248"/>
    </source>
</evidence>
<dbReference type="Pfam" id="PF00589">
    <property type="entry name" value="Phage_integrase"/>
    <property type="match status" value="1"/>
</dbReference>
<feature type="domain" description="Tyr recombinase" evidence="7">
    <location>
        <begin position="208"/>
        <end position="382"/>
    </location>
</feature>
<dbReference type="RefSeq" id="WP_085216035.1">
    <property type="nucleotide sequence ID" value="NZ_FXAM01000001.1"/>
</dbReference>
<evidence type="ECO:0000256" key="2">
    <source>
        <dbReference type="ARBA" id="ARBA00022908"/>
    </source>
</evidence>
<comment type="similarity">
    <text evidence="1">Belongs to the 'phage' integrase family.</text>
</comment>
<evidence type="ECO:0000259" key="7">
    <source>
        <dbReference type="PROSITE" id="PS51898"/>
    </source>
</evidence>
<dbReference type="OrthoDB" id="9795573at2"/>
<keyword evidence="3 5" id="KW-0238">DNA-binding</keyword>
<dbReference type="Pfam" id="PF13356">
    <property type="entry name" value="Arm-DNA-bind_3"/>
    <property type="match status" value="1"/>
</dbReference>
<dbReference type="PROSITE" id="PS51898">
    <property type="entry name" value="TYR_RECOMBINASE"/>
    <property type="match status" value="1"/>
</dbReference>
<evidence type="ECO:0000313" key="9">
    <source>
        <dbReference type="EMBL" id="SMF97227.1"/>
    </source>
</evidence>
<keyword evidence="2" id="KW-0229">DNA integration</keyword>
<dbReference type="AlphaFoldDB" id="A0A1Y6D3J9"/>
<accession>A0A1Y6D3J9</accession>
<dbReference type="InterPro" id="IPR038488">
    <property type="entry name" value="Integrase_DNA-bd_sf"/>
</dbReference>
<dbReference type="Gene3D" id="1.10.443.10">
    <property type="entry name" value="Intergrase catalytic core"/>
    <property type="match status" value="1"/>
</dbReference>
<reference evidence="9 10" key="1">
    <citation type="submission" date="2016-12" db="EMBL/GenBank/DDBJ databases">
        <authorList>
            <person name="Song W.-J."/>
            <person name="Kurnit D.M."/>
        </authorList>
    </citation>
    <scope>NUCLEOTIDE SEQUENCE [LARGE SCALE GENOMIC DNA]</scope>
    <source>
        <strain evidence="9 10">175</strain>
    </source>
</reference>
<protein>
    <submittedName>
        <fullName evidence="9">Site-specific recombinase XerD</fullName>
    </submittedName>
</protein>
<proteinExistence type="inferred from homology"/>
<dbReference type="SUPFAM" id="SSF56349">
    <property type="entry name" value="DNA breaking-rejoining enzymes"/>
    <property type="match status" value="1"/>
</dbReference>
<dbReference type="STRING" id="1760988.SAMN02949497_4647"/>
<evidence type="ECO:0000256" key="1">
    <source>
        <dbReference type="ARBA" id="ARBA00008857"/>
    </source>
</evidence>
<dbReference type="InterPro" id="IPR010998">
    <property type="entry name" value="Integrase_recombinase_N"/>
</dbReference>
<dbReference type="GO" id="GO:0006310">
    <property type="term" value="P:DNA recombination"/>
    <property type="evidence" value="ECO:0007669"/>
    <property type="project" value="UniProtKB-KW"/>
</dbReference>
<dbReference type="InterPro" id="IPR050808">
    <property type="entry name" value="Phage_Integrase"/>
</dbReference>
<gene>
    <name evidence="9" type="ORF">SAMN02949497_4647</name>
</gene>
<dbReference type="EMBL" id="FXAM01000001">
    <property type="protein sequence ID" value="SMF97227.1"/>
    <property type="molecule type" value="Genomic_DNA"/>
</dbReference>
<feature type="compositionally biased region" description="Basic and acidic residues" evidence="6">
    <location>
        <begin position="1"/>
        <end position="31"/>
    </location>
</feature>
<dbReference type="CDD" id="cd00796">
    <property type="entry name" value="INT_Rci_Hp1_C"/>
    <property type="match status" value="1"/>
</dbReference>
<keyword evidence="4" id="KW-0233">DNA recombination</keyword>
<evidence type="ECO:0000259" key="8">
    <source>
        <dbReference type="PROSITE" id="PS51900"/>
    </source>
</evidence>
<dbReference type="GO" id="GO:0003677">
    <property type="term" value="F:DNA binding"/>
    <property type="evidence" value="ECO:0007669"/>
    <property type="project" value="UniProtKB-UniRule"/>
</dbReference>
<dbReference type="PROSITE" id="PS51900">
    <property type="entry name" value="CB"/>
    <property type="match status" value="1"/>
</dbReference>
<dbReference type="InterPro" id="IPR013762">
    <property type="entry name" value="Integrase-like_cat_sf"/>
</dbReference>
<dbReference type="Gene3D" id="1.10.150.130">
    <property type="match status" value="1"/>
</dbReference>
<evidence type="ECO:0000256" key="6">
    <source>
        <dbReference type="SAM" id="MobiDB-lite"/>
    </source>
</evidence>
<dbReference type="InterPro" id="IPR044068">
    <property type="entry name" value="CB"/>
</dbReference>
<dbReference type="InterPro" id="IPR004107">
    <property type="entry name" value="Integrase_SAM-like_N"/>
</dbReference>
<dbReference type="Pfam" id="PF02899">
    <property type="entry name" value="Phage_int_SAM_1"/>
    <property type="match status" value="1"/>
</dbReference>
<feature type="domain" description="Core-binding (CB)" evidence="8">
    <location>
        <begin position="107"/>
        <end position="187"/>
    </location>
</feature>
<evidence type="ECO:0000256" key="3">
    <source>
        <dbReference type="ARBA" id="ARBA00023125"/>
    </source>
</evidence>
<sequence>MSDGSKKFRFTKRDLENLPAHPKDSPSRETEYSDTECVGLKMLVNRQGRKFFYYRYSHKKRRHGIKIGEFPSMSLVEARQRANELRAMVDRGIDPQAAKRKENSVPFFKSFALDQYMPYAENTKRSHQDDRSRLEQHLIPQFGRLALDAITTQMVQHFLADALKKGLAPATVNRLRSLLHRLFGLAVQWEIIAKNPVHGIPKFQENNQRQRFLNADEIRALYRALDDDPNPQAADFIRLLLLTGARVGELLNAEHAHIDLEAGIWRIPRSKSGKARIVPLNDVAKALLGRQAKRAGNAFVFPGAEKYGNARMAHPQHAFDRVKKRAGLTDFRMHDLRHTHASLAVGRGSSLYDVQKLLGHSSPNMTQRYAHLADGRLMQASNGVADAVEEAIRK</sequence>
<keyword evidence="10" id="KW-1185">Reference proteome</keyword>
<dbReference type="InterPro" id="IPR011010">
    <property type="entry name" value="DNA_brk_join_enz"/>
</dbReference>
<name>A0A1Y6D3J9_9GAMM</name>
<evidence type="ECO:0000313" key="10">
    <source>
        <dbReference type="Proteomes" id="UP000192923"/>
    </source>
</evidence>
<dbReference type="GO" id="GO:0015074">
    <property type="term" value="P:DNA integration"/>
    <property type="evidence" value="ECO:0007669"/>
    <property type="project" value="UniProtKB-KW"/>
</dbReference>
<organism evidence="9 10">
    <name type="scientific">Methylomagnum ishizawai</name>
    <dbReference type="NCBI Taxonomy" id="1760988"/>
    <lineage>
        <taxon>Bacteria</taxon>
        <taxon>Pseudomonadati</taxon>
        <taxon>Pseudomonadota</taxon>
        <taxon>Gammaproteobacteria</taxon>
        <taxon>Methylococcales</taxon>
        <taxon>Methylococcaceae</taxon>
        <taxon>Methylomagnum</taxon>
    </lineage>
</organism>
<dbReference type="Gene3D" id="3.30.160.390">
    <property type="entry name" value="Integrase, DNA-binding domain"/>
    <property type="match status" value="1"/>
</dbReference>
<dbReference type="Proteomes" id="UP000192923">
    <property type="component" value="Unassembled WGS sequence"/>
</dbReference>
<dbReference type="PANTHER" id="PTHR30629:SF2">
    <property type="entry name" value="PROPHAGE INTEGRASE INTS-RELATED"/>
    <property type="match status" value="1"/>
</dbReference>
<dbReference type="InterPro" id="IPR025166">
    <property type="entry name" value="Integrase_DNA_bind_dom"/>
</dbReference>
<feature type="region of interest" description="Disordered" evidence="6">
    <location>
        <begin position="1"/>
        <end position="32"/>
    </location>
</feature>